<reference evidence="6 7" key="1">
    <citation type="submission" date="2019-11" db="EMBL/GenBank/DDBJ databases">
        <authorList>
            <person name="Zheng R.K."/>
            <person name="Sun C.M."/>
        </authorList>
    </citation>
    <scope>NUCLEOTIDE SEQUENCE [LARGE SCALE GENOMIC DNA]</scope>
    <source>
        <strain evidence="6 7">SRB007</strain>
    </source>
</reference>
<comment type="similarity">
    <text evidence="1">Belongs to the ABC transporter superfamily.</text>
</comment>
<dbReference type="SMART" id="SM00382">
    <property type="entry name" value="AAA"/>
    <property type="match status" value="1"/>
</dbReference>
<dbReference type="RefSeq" id="WP_158948047.1">
    <property type="nucleotide sequence ID" value="NZ_CP046400.1"/>
</dbReference>
<dbReference type="PANTHER" id="PTHR43553">
    <property type="entry name" value="HEAVY METAL TRANSPORTER"/>
    <property type="match status" value="1"/>
</dbReference>
<dbReference type="SUPFAM" id="SSF52540">
    <property type="entry name" value="P-loop containing nucleoside triphosphate hydrolases"/>
    <property type="match status" value="1"/>
</dbReference>
<evidence type="ECO:0000256" key="4">
    <source>
        <dbReference type="ARBA" id="ARBA00022840"/>
    </source>
</evidence>
<evidence type="ECO:0000313" key="7">
    <source>
        <dbReference type="Proteomes" id="UP000428328"/>
    </source>
</evidence>
<evidence type="ECO:0000256" key="1">
    <source>
        <dbReference type="ARBA" id="ARBA00005417"/>
    </source>
</evidence>
<dbReference type="CDD" id="cd03225">
    <property type="entry name" value="ABC_cobalt_CbiO_domain1"/>
    <property type="match status" value="1"/>
</dbReference>
<dbReference type="PANTHER" id="PTHR43553:SF24">
    <property type="entry name" value="ENERGY-COUPLING FACTOR TRANSPORTER ATP-BINDING PROTEIN ECFA1"/>
    <property type="match status" value="1"/>
</dbReference>
<evidence type="ECO:0000256" key="3">
    <source>
        <dbReference type="ARBA" id="ARBA00022741"/>
    </source>
</evidence>
<keyword evidence="4 6" id="KW-0067">ATP-binding</keyword>
<dbReference type="GO" id="GO:0042626">
    <property type="term" value="F:ATPase-coupled transmembrane transporter activity"/>
    <property type="evidence" value="ECO:0007669"/>
    <property type="project" value="TreeGrafter"/>
</dbReference>
<sequence>MITLSNLDFQYPSGGGVLSSVSLSVGRGELVGLVGANGSGKSTLLSLVAGLYSPSSGSLSVGGVESPGDEKGIRARCRMVMQDADLQILGGTVEEDLLLGRRRTEDAVAAAHTMAARFHLLDVWDRPVQTLSWGMKRKLCLAAALLDGPEVLLLDEPFSGLDYPGMTEMRRLLVESRDAGLTQLVSSHDLECMVDLVDALVVLDGGRVALAGPPEEVLDHVRDHAVRPPCSWSTGLGIKPWGGGR</sequence>
<feature type="domain" description="ABC transporter" evidence="5">
    <location>
        <begin position="2"/>
        <end position="230"/>
    </location>
</feature>
<organism evidence="6 7">
    <name type="scientific">Pseudodesulfovibrio cashew</name>
    <dbReference type="NCBI Taxonomy" id="2678688"/>
    <lineage>
        <taxon>Bacteria</taxon>
        <taxon>Pseudomonadati</taxon>
        <taxon>Thermodesulfobacteriota</taxon>
        <taxon>Desulfovibrionia</taxon>
        <taxon>Desulfovibrionales</taxon>
        <taxon>Desulfovibrionaceae</taxon>
    </lineage>
</organism>
<evidence type="ECO:0000313" key="6">
    <source>
        <dbReference type="EMBL" id="QGY40596.1"/>
    </source>
</evidence>
<dbReference type="GO" id="GO:0043190">
    <property type="term" value="C:ATP-binding cassette (ABC) transporter complex"/>
    <property type="evidence" value="ECO:0007669"/>
    <property type="project" value="TreeGrafter"/>
</dbReference>
<evidence type="ECO:0000259" key="5">
    <source>
        <dbReference type="PROSITE" id="PS50893"/>
    </source>
</evidence>
<dbReference type="AlphaFoldDB" id="A0A6I6JCR4"/>
<dbReference type="InterPro" id="IPR003439">
    <property type="entry name" value="ABC_transporter-like_ATP-bd"/>
</dbReference>
<dbReference type="InterPro" id="IPR027417">
    <property type="entry name" value="P-loop_NTPase"/>
</dbReference>
<keyword evidence="2" id="KW-0813">Transport</keyword>
<evidence type="ECO:0000256" key="2">
    <source>
        <dbReference type="ARBA" id="ARBA00022448"/>
    </source>
</evidence>
<proteinExistence type="inferred from homology"/>
<dbReference type="EMBL" id="CP046400">
    <property type="protein sequence ID" value="QGY40596.1"/>
    <property type="molecule type" value="Genomic_DNA"/>
</dbReference>
<dbReference type="InterPro" id="IPR015856">
    <property type="entry name" value="ABC_transpr_CbiO/EcfA_su"/>
</dbReference>
<dbReference type="GO" id="GO:0005524">
    <property type="term" value="F:ATP binding"/>
    <property type="evidence" value="ECO:0007669"/>
    <property type="project" value="UniProtKB-KW"/>
</dbReference>
<keyword evidence="3" id="KW-0547">Nucleotide-binding</keyword>
<dbReference type="KEGG" id="psel:GM415_10835"/>
<dbReference type="Proteomes" id="UP000428328">
    <property type="component" value="Chromosome"/>
</dbReference>
<dbReference type="InterPro" id="IPR050095">
    <property type="entry name" value="ECF_ABC_transporter_ATP-bd"/>
</dbReference>
<accession>A0A6I6JCR4</accession>
<dbReference type="PROSITE" id="PS50893">
    <property type="entry name" value="ABC_TRANSPORTER_2"/>
    <property type="match status" value="1"/>
</dbReference>
<protein>
    <submittedName>
        <fullName evidence="6">ATP-binding cassette domain-containing protein</fullName>
    </submittedName>
</protein>
<name>A0A6I6JCR4_9BACT</name>
<dbReference type="Pfam" id="PF00005">
    <property type="entry name" value="ABC_tran"/>
    <property type="match status" value="1"/>
</dbReference>
<gene>
    <name evidence="6" type="ORF">GM415_10835</name>
</gene>
<keyword evidence="7" id="KW-1185">Reference proteome</keyword>
<dbReference type="Gene3D" id="3.40.50.300">
    <property type="entry name" value="P-loop containing nucleotide triphosphate hydrolases"/>
    <property type="match status" value="1"/>
</dbReference>
<dbReference type="GO" id="GO:0016887">
    <property type="term" value="F:ATP hydrolysis activity"/>
    <property type="evidence" value="ECO:0007669"/>
    <property type="project" value="InterPro"/>
</dbReference>
<dbReference type="InterPro" id="IPR003593">
    <property type="entry name" value="AAA+_ATPase"/>
</dbReference>